<sequence length="289" mass="31936">METESFTPTGMSYSETDESCSVNAYPPETPAAGGMPSILGYFDAIDTTGNPVDLPSDPFTQAKEFRRLYNNVAAQRRKKALRQDRLMYEFECLRHHLDFVAESHAELDSHLQNFSEDEASAFSSIMTIRDVHDQLKMDHQRSQEQAEKIMALERKMHVAEEKLEREEDRLADFTEVWMRQTDRADSWAGDSPAQSSPEVALSPSVGCSSPATIVGSPVISPADATDLLEEDFDGDAVCCSYDEDGCEASPSDGFSFPQFEPPSPLDLGSPKLATPQCPLYASSPRVSVC</sequence>
<gene>
    <name evidence="3" type="ORF">ZT3D7_G4613</name>
</gene>
<feature type="region of interest" description="Disordered" evidence="2">
    <location>
        <begin position="184"/>
        <end position="204"/>
    </location>
</feature>
<evidence type="ECO:0000256" key="2">
    <source>
        <dbReference type="SAM" id="MobiDB-lite"/>
    </source>
</evidence>
<evidence type="ECO:0000313" key="4">
    <source>
        <dbReference type="Proteomes" id="UP000215127"/>
    </source>
</evidence>
<protein>
    <submittedName>
        <fullName evidence="3">Uncharacterized protein</fullName>
    </submittedName>
</protein>
<feature type="coiled-coil region" evidence="1">
    <location>
        <begin position="142"/>
        <end position="176"/>
    </location>
</feature>
<dbReference type="AlphaFoldDB" id="A0A1X7RPU0"/>
<organism evidence="3 4">
    <name type="scientific">Zymoseptoria tritici (strain ST99CH_3D7)</name>
    <dbReference type="NCBI Taxonomy" id="1276538"/>
    <lineage>
        <taxon>Eukaryota</taxon>
        <taxon>Fungi</taxon>
        <taxon>Dikarya</taxon>
        <taxon>Ascomycota</taxon>
        <taxon>Pezizomycotina</taxon>
        <taxon>Dothideomycetes</taxon>
        <taxon>Dothideomycetidae</taxon>
        <taxon>Mycosphaerellales</taxon>
        <taxon>Mycosphaerellaceae</taxon>
        <taxon>Zymoseptoria</taxon>
    </lineage>
</organism>
<proteinExistence type="predicted"/>
<dbReference type="EMBL" id="LT853694">
    <property type="protein sequence ID" value="SMQ49462.1"/>
    <property type="molecule type" value="Genomic_DNA"/>
</dbReference>
<accession>A0A1X7RPU0</accession>
<evidence type="ECO:0000256" key="1">
    <source>
        <dbReference type="SAM" id="Coils"/>
    </source>
</evidence>
<name>A0A1X7RPU0_ZYMT9</name>
<feature type="region of interest" description="Disordered" evidence="2">
    <location>
        <begin position="1"/>
        <end position="20"/>
    </location>
</feature>
<keyword evidence="1" id="KW-0175">Coiled coil</keyword>
<evidence type="ECO:0000313" key="3">
    <source>
        <dbReference type="EMBL" id="SMQ49462.1"/>
    </source>
</evidence>
<feature type="region of interest" description="Disordered" evidence="2">
    <location>
        <begin position="247"/>
        <end position="270"/>
    </location>
</feature>
<keyword evidence="4" id="KW-1185">Reference proteome</keyword>
<reference evidence="3 4" key="1">
    <citation type="submission" date="2016-06" db="EMBL/GenBank/DDBJ databases">
        <authorList>
            <person name="Kjaerup R.B."/>
            <person name="Dalgaard T.S."/>
            <person name="Juul-Madsen H.R."/>
        </authorList>
    </citation>
    <scope>NUCLEOTIDE SEQUENCE [LARGE SCALE GENOMIC DNA]</scope>
</reference>
<dbReference type="Proteomes" id="UP000215127">
    <property type="component" value="Chromosome 3"/>
</dbReference>